<evidence type="ECO:0000313" key="3">
    <source>
        <dbReference type="EMBL" id="CAF3682319.1"/>
    </source>
</evidence>
<evidence type="ECO:0008006" key="6">
    <source>
        <dbReference type="Google" id="ProtNLM"/>
    </source>
</evidence>
<reference evidence="2" key="1">
    <citation type="submission" date="2021-02" db="EMBL/GenBank/DDBJ databases">
        <authorList>
            <person name="Nowell W R."/>
        </authorList>
    </citation>
    <scope>NUCLEOTIDE SEQUENCE</scope>
</reference>
<comment type="caution">
    <text evidence="2">The sequence shown here is derived from an EMBL/GenBank/DDBJ whole genome shotgun (WGS) entry which is preliminary data.</text>
</comment>
<dbReference type="Proteomes" id="UP000681722">
    <property type="component" value="Unassembled WGS sequence"/>
</dbReference>
<dbReference type="Proteomes" id="UP000663829">
    <property type="component" value="Unassembled WGS sequence"/>
</dbReference>
<gene>
    <name evidence="2" type="ORF">GPM918_LOCUS33966</name>
    <name evidence="1" type="ORF">OVA965_LOCUS9659</name>
    <name evidence="4" type="ORF">SRO942_LOCUS34660</name>
    <name evidence="3" type="ORF">TMI583_LOCUS9656</name>
</gene>
<evidence type="ECO:0000313" key="2">
    <source>
        <dbReference type="EMBL" id="CAF1429927.1"/>
    </source>
</evidence>
<dbReference type="PANTHER" id="PTHR33050:SF8">
    <property type="entry name" value="REVERSE TRANSCRIPTASE DOMAIN-CONTAINING PROTEIN"/>
    <property type="match status" value="1"/>
</dbReference>
<dbReference type="PANTHER" id="PTHR33050">
    <property type="entry name" value="REVERSE TRANSCRIPTASE DOMAIN-CONTAINING PROTEIN"/>
    <property type="match status" value="1"/>
</dbReference>
<protein>
    <recommendedName>
        <fullName evidence="6">Reverse transcriptase</fullName>
    </recommendedName>
</protein>
<keyword evidence="5" id="KW-1185">Reference proteome</keyword>
<name>A0A815MUV6_9BILA</name>
<sequence length="189" mass="21168">MVRENYGIKYILHLLDDFIAFYPPDDADPNKVLLKLVFKKLSVPLSPTKTVGPTLVPEHLGIVIDSQLMIARLPEDKHVRVLQTVSKYLNKKRCSKHDLLSVIGYLGHASRVIPAGRSFISYLISLSCTVGPLHYAVSLSKACRLDLSLWHYFLRSWNGVSTFFDPKVVKACDMELFTHASASTGFGGY</sequence>
<accession>A0A815MUV6</accession>
<dbReference type="InterPro" id="IPR052055">
    <property type="entry name" value="Hepadnavirus_pol/RT"/>
</dbReference>
<dbReference type="Proteomes" id="UP000682733">
    <property type="component" value="Unassembled WGS sequence"/>
</dbReference>
<evidence type="ECO:0000313" key="1">
    <source>
        <dbReference type="EMBL" id="CAF0901731.1"/>
    </source>
</evidence>
<proteinExistence type="predicted"/>
<dbReference type="AlphaFoldDB" id="A0A815MUV6"/>
<dbReference type="Proteomes" id="UP000677228">
    <property type="component" value="Unassembled WGS sequence"/>
</dbReference>
<dbReference type="OrthoDB" id="10058284at2759"/>
<organism evidence="2 5">
    <name type="scientific">Didymodactylos carnosus</name>
    <dbReference type="NCBI Taxonomy" id="1234261"/>
    <lineage>
        <taxon>Eukaryota</taxon>
        <taxon>Metazoa</taxon>
        <taxon>Spiralia</taxon>
        <taxon>Gnathifera</taxon>
        <taxon>Rotifera</taxon>
        <taxon>Eurotatoria</taxon>
        <taxon>Bdelloidea</taxon>
        <taxon>Philodinida</taxon>
        <taxon>Philodinidae</taxon>
        <taxon>Didymodactylos</taxon>
    </lineage>
</organism>
<evidence type="ECO:0000313" key="4">
    <source>
        <dbReference type="EMBL" id="CAF4308989.1"/>
    </source>
</evidence>
<dbReference type="EMBL" id="CAJOBA010003453">
    <property type="protein sequence ID" value="CAF3682319.1"/>
    <property type="molecule type" value="Genomic_DNA"/>
</dbReference>
<dbReference type="EMBL" id="CAJNOQ010018490">
    <property type="protein sequence ID" value="CAF1429927.1"/>
    <property type="molecule type" value="Genomic_DNA"/>
</dbReference>
<dbReference type="EMBL" id="CAJOBC010083923">
    <property type="protein sequence ID" value="CAF4308989.1"/>
    <property type="molecule type" value="Genomic_DNA"/>
</dbReference>
<evidence type="ECO:0000313" key="5">
    <source>
        <dbReference type="Proteomes" id="UP000663829"/>
    </source>
</evidence>
<dbReference type="EMBL" id="CAJNOK010003451">
    <property type="protein sequence ID" value="CAF0901731.1"/>
    <property type="molecule type" value="Genomic_DNA"/>
</dbReference>